<feature type="domain" description="DUF4283" evidence="1">
    <location>
        <begin position="54"/>
        <end position="121"/>
    </location>
</feature>
<sequence>MPMIIYLVGKLYYPAQTLGCAQLNYETLMLGRGDGAKFNRLSLNEKETEEFIGERLVKFEAMEKTLLNLWRPIKGACIKSMGGNGLYLFQFFHKVDLRKMIAGGPRSFNNCLLLIHHLREGKNLDDIEFHAVDFWVRVHDLSLGFASEMLARNIGNLMGKLLDYDSSPRRSSMMNYMRIRVRLDITEPLMRTKRIRKEGGNHFEVSFSYEWVPLLCYLCGIIAQRLQSCRRRSFTGDGKRTSALRFGPKIEAVQINGAEIRPRKGTLDFVPLIKEFK</sequence>
<dbReference type="Pfam" id="PF14111">
    <property type="entry name" value="DUF4283"/>
    <property type="match status" value="1"/>
</dbReference>
<dbReference type="EMBL" id="JAIWQS010000192">
    <property type="protein sequence ID" value="KAJ8747322.1"/>
    <property type="molecule type" value="Genomic_DNA"/>
</dbReference>
<dbReference type="Pfam" id="PF14392">
    <property type="entry name" value="zf-CCHC_4"/>
    <property type="match status" value="1"/>
</dbReference>
<evidence type="ECO:0000313" key="3">
    <source>
        <dbReference type="EMBL" id="KAJ8747322.1"/>
    </source>
</evidence>
<evidence type="ECO:0000313" key="4">
    <source>
        <dbReference type="Proteomes" id="UP001159364"/>
    </source>
</evidence>
<keyword evidence="4" id="KW-1185">Reference proteome</keyword>
<evidence type="ECO:0000259" key="2">
    <source>
        <dbReference type="Pfam" id="PF14392"/>
    </source>
</evidence>
<dbReference type="Proteomes" id="UP001159364">
    <property type="component" value="Unassembled WGS sequence"/>
</dbReference>
<dbReference type="InterPro" id="IPR040256">
    <property type="entry name" value="At4g02000-like"/>
</dbReference>
<gene>
    <name evidence="3" type="ORF">K2173_013126</name>
</gene>
<dbReference type="AlphaFoldDB" id="A0AAV8S597"/>
<proteinExistence type="predicted"/>
<evidence type="ECO:0000259" key="1">
    <source>
        <dbReference type="Pfam" id="PF14111"/>
    </source>
</evidence>
<name>A0AAV8S597_9ROSI</name>
<feature type="domain" description="Zinc knuckle CX2CX4HX4C" evidence="2">
    <location>
        <begin position="183"/>
        <end position="229"/>
    </location>
</feature>
<dbReference type="InterPro" id="IPR025836">
    <property type="entry name" value="Zn_knuckle_CX2CX4HX4C"/>
</dbReference>
<evidence type="ECO:0008006" key="5">
    <source>
        <dbReference type="Google" id="ProtNLM"/>
    </source>
</evidence>
<organism evidence="3 4">
    <name type="scientific">Erythroxylum novogranatense</name>
    <dbReference type="NCBI Taxonomy" id="1862640"/>
    <lineage>
        <taxon>Eukaryota</taxon>
        <taxon>Viridiplantae</taxon>
        <taxon>Streptophyta</taxon>
        <taxon>Embryophyta</taxon>
        <taxon>Tracheophyta</taxon>
        <taxon>Spermatophyta</taxon>
        <taxon>Magnoliopsida</taxon>
        <taxon>eudicotyledons</taxon>
        <taxon>Gunneridae</taxon>
        <taxon>Pentapetalae</taxon>
        <taxon>rosids</taxon>
        <taxon>fabids</taxon>
        <taxon>Malpighiales</taxon>
        <taxon>Erythroxylaceae</taxon>
        <taxon>Erythroxylum</taxon>
    </lineage>
</organism>
<comment type="caution">
    <text evidence="3">The sequence shown here is derived from an EMBL/GenBank/DDBJ whole genome shotgun (WGS) entry which is preliminary data.</text>
</comment>
<dbReference type="InterPro" id="IPR025558">
    <property type="entry name" value="DUF4283"/>
</dbReference>
<dbReference type="PANTHER" id="PTHR31286">
    <property type="entry name" value="GLYCINE-RICH CELL WALL STRUCTURAL PROTEIN 1.8-LIKE"/>
    <property type="match status" value="1"/>
</dbReference>
<protein>
    <recommendedName>
        <fullName evidence="5">DUF4283 domain-containing protein</fullName>
    </recommendedName>
</protein>
<reference evidence="3 4" key="1">
    <citation type="submission" date="2021-09" db="EMBL/GenBank/DDBJ databases">
        <title>Genomic insights and catalytic innovation underlie evolution of tropane alkaloids biosynthesis.</title>
        <authorList>
            <person name="Wang Y.-J."/>
            <person name="Tian T."/>
            <person name="Huang J.-P."/>
            <person name="Huang S.-X."/>
        </authorList>
    </citation>
    <scope>NUCLEOTIDE SEQUENCE [LARGE SCALE GENOMIC DNA]</scope>
    <source>
        <strain evidence="3">KIB-2018</strain>
        <tissue evidence="3">Leaf</tissue>
    </source>
</reference>
<accession>A0AAV8S597</accession>
<dbReference type="PANTHER" id="PTHR31286:SF153">
    <property type="entry name" value="DUF4283 DOMAIN PROTEIN"/>
    <property type="match status" value="1"/>
</dbReference>